<dbReference type="EMBL" id="JXLC01000023">
    <property type="protein sequence ID" value="OJG89322.1"/>
    <property type="molecule type" value="Genomic_DNA"/>
</dbReference>
<proteinExistence type="predicted"/>
<evidence type="ECO:0000313" key="2">
    <source>
        <dbReference type="Proteomes" id="UP000183039"/>
    </source>
</evidence>
<name>A0AA91JN99_9ENTE</name>
<reference evidence="1 2" key="1">
    <citation type="submission" date="2014-12" db="EMBL/GenBank/DDBJ databases">
        <title>Draft genome sequences of 29 type strains of Enterococci.</title>
        <authorList>
            <person name="Zhong Z."/>
            <person name="Sun Z."/>
            <person name="Liu W."/>
            <person name="Zhang W."/>
            <person name="Zhang H."/>
        </authorList>
    </citation>
    <scope>NUCLEOTIDE SEQUENCE [LARGE SCALE GENOMIC DNA]</scope>
    <source>
        <strain evidence="1 2">DSM 22801</strain>
    </source>
</reference>
<comment type="caution">
    <text evidence="1">The sequence shown here is derived from an EMBL/GenBank/DDBJ whole genome shotgun (WGS) entry which is preliminary data.</text>
</comment>
<organism evidence="1 2">
    <name type="scientific">Enterococcus silesiacus</name>
    <dbReference type="NCBI Taxonomy" id="332949"/>
    <lineage>
        <taxon>Bacteria</taxon>
        <taxon>Bacillati</taxon>
        <taxon>Bacillota</taxon>
        <taxon>Bacilli</taxon>
        <taxon>Lactobacillales</taxon>
        <taxon>Enterococcaceae</taxon>
        <taxon>Enterococcus</taxon>
    </lineage>
</organism>
<dbReference type="AlphaFoldDB" id="A0AA91JN99"/>
<sequence length="48" mass="5734">MTDKPKEKVFAERQDNYKQEKEEIFKEALKDYHEEPSGETIEDDESKA</sequence>
<gene>
    <name evidence="1" type="ORF">RV15_GL001629</name>
</gene>
<dbReference type="Proteomes" id="UP000183039">
    <property type="component" value="Unassembled WGS sequence"/>
</dbReference>
<protein>
    <submittedName>
        <fullName evidence="1">Uncharacterized protein</fullName>
    </submittedName>
</protein>
<evidence type="ECO:0000313" key="1">
    <source>
        <dbReference type="EMBL" id="OJG89322.1"/>
    </source>
</evidence>
<dbReference type="RefSeq" id="WP_167364108.1">
    <property type="nucleotide sequence ID" value="NZ_JXLC01000023.1"/>
</dbReference>
<accession>A0AA91JN99</accession>